<dbReference type="Proteomes" id="UP000594638">
    <property type="component" value="Unassembled WGS sequence"/>
</dbReference>
<reference evidence="3 4" key="1">
    <citation type="submission" date="2019-12" db="EMBL/GenBank/DDBJ databases">
        <authorList>
            <person name="Alioto T."/>
            <person name="Alioto T."/>
            <person name="Gomez Garrido J."/>
        </authorList>
    </citation>
    <scope>NUCLEOTIDE SEQUENCE [LARGE SCALE GENOMIC DNA]</scope>
</reference>
<dbReference type="OrthoDB" id="1862509at2759"/>
<dbReference type="EMBL" id="CACTIH010002284">
    <property type="protein sequence ID" value="CAA2975584.1"/>
    <property type="molecule type" value="Genomic_DNA"/>
</dbReference>
<comment type="caution">
    <text evidence="3">The sequence shown here is derived from an EMBL/GenBank/DDBJ whole genome shotgun (WGS) entry which is preliminary data.</text>
</comment>
<dbReference type="AlphaFoldDB" id="A0A8S0R9A7"/>
<evidence type="ECO:0000313" key="3">
    <source>
        <dbReference type="EMBL" id="CAA2975584.1"/>
    </source>
</evidence>
<protein>
    <submittedName>
        <fullName evidence="3">Uncharacterized protein</fullName>
    </submittedName>
</protein>
<feature type="region of interest" description="Disordered" evidence="1">
    <location>
        <begin position="53"/>
        <end position="80"/>
    </location>
</feature>
<organism evidence="3 4">
    <name type="scientific">Olea europaea subsp. europaea</name>
    <dbReference type="NCBI Taxonomy" id="158383"/>
    <lineage>
        <taxon>Eukaryota</taxon>
        <taxon>Viridiplantae</taxon>
        <taxon>Streptophyta</taxon>
        <taxon>Embryophyta</taxon>
        <taxon>Tracheophyta</taxon>
        <taxon>Spermatophyta</taxon>
        <taxon>Magnoliopsida</taxon>
        <taxon>eudicotyledons</taxon>
        <taxon>Gunneridae</taxon>
        <taxon>Pentapetalae</taxon>
        <taxon>asterids</taxon>
        <taxon>lamiids</taxon>
        <taxon>Lamiales</taxon>
        <taxon>Oleaceae</taxon>
        <taxon>Oleeae</taxon>
        <taxon>Olea</taxon>
    </lineage>
</organism>
<evidence type="ECO:0000256" key="1">
    <source>
        <dbReference type="SAM" id="MobiDB-lite"/>
    </source>
</evidence>
<keyword evidence="2" id="KW-0732">Signal</keyword>
<evidence type="ECO:0000313" key="4">
    <source>
        <dbReference type="Proteomes" id="UP000594638"/>
    </source>
</evidence>
<feature type="signal peptide" evidence="2">
    <location>
        <begin position="1"/>
        <end position="25"/>
    </location>
</feature>
<name>A0A8S0R9A7_OLEEU</name>
<gene>
    <name evidence="3" type="ORF">OLEA9_A112241</name>
</gene>
<proteinExistence type="predicted"/>
<keyword evidence="4" id="KW-1185">Reference proteome</keyword>
<accession>A0A8S0R9A7</accession>
<dbReference type="Gramene" id="OE9A112241T1">
    <property type="protein sequence ID" value="OE9A112241C1"/>
    <property type="gene ID" value="OE9A112241"/>
</dbReference>
<feature type="chain" id="PRO_5035928670" evidence="2">
    <location>
        <begin position="26"/>
        <end position="80"/>
    </location>
</feature>
<sequence length="80" mass="8892">MGITKAKCFLVLLVLTLVMLQAAECKNRKEMVFKSGGPAAMFPSFKNYNEMPEDSELRRVPAGPDPLHHNGHTPTKPRTP</sequence>
<evidence type="ECO:0000256" key="2">
    <source>
        <dbReference type="SAM" id="SignalP"/>
    </source>
</evidence>